<evidence type="ECO:0000313" key="1">
    <source>
        <dbReference type="EMBL" id="AKL88263.1"/>
    </source>
</evidence>
<dbReference type="GeneID" id="26516957"/>
<protein>
    <submittedName>
        <fullName evidence="1">Uncharacterized protein</fullName>
    </submittedName>
</protein>
<sequence>MENIKANDIRETYHDRLRQTVEVRVMEKIDTSKYDSKFQKNIAESGGLYKVMINKPDISTIQDAVFLVYGADLKHPVNKGRVNTGGDEG</sequence>
<dbReference type="RefSeq" id="YP_009188654.1">
    <property type="nucleotide sequence ID" value="NC_028668.1"/>
</dbReference>
<dbReference type="Proteomes" id="UP000204451">
    <property type="component" value="Segment"/>
</dbReference>
<keyword evidence="2" id="KW-1185">Reference proteome</keyword>
<dbReference type="EMBL" id="KR063279">
    <property type="protein sequence ID" value="AKL88263.1"/>
    <property type="molecule type" value="Genomic_DNA"/>
</dbReference>
<name>A0A0K0NL07_9CAUD</name>
<dbReference type="KEGG" id="vg:26516957"/>
<evidence type="ECO:0000313" key="2">
    <source>
        <dbReference type="Proteomes" id="UP000204451"/>
    </source>
</evidence>
<organism evidence="1 2">
    <name type="scientific">Gordonia phage GMA3</name>
    <dbReference type="NCBI Taxonomy" id="1647284"/>
    <lineage>
        <taxon>Viruses</taxon>
        <taxon>Duplodnaviria</taxon>
        <taxon>Heunggongvirae</taxon>
        <taxon>Uroviricota</taxon>
        <taxon>Caudoviricetes</taxon>
        <taxon>Gamtrevirus</taxon>
        <taxon>Gamtrevirus GMA3</taxon>
    </lineage>
</organism>
<reference evidence="1 2" key="1">
    <citation type="journal article" date="2015" name="PLoS ONE">
        <title>Lysis to Kill: Evaluation of the Lytic Abilities, and Genomics of Nine Bacteriophages Infective for Gordonia spp. and Their Potential Use in Activated Sludge Foam Biocontrol.</title>
        <authorList>
            <person name="Dyson Z.A."/>
            <person name="Tucci J."/>
            <person name="Seviour R.J."/>
            <person name="Petrovski S."/>
        </authorList>
    </citation>
    <scope>NUCLEOTIDE SEQUENCE [LARGE SCALE GENOMIC DNA]</scope>
</reference>
<accession>A0A0K0NL07</accession>
<proteinExistence type="predicted"/>
<gene>
    <name evidence="1" type="ORF">GMA3_86</name>
</gene>